<accession>A0A9X1MB21</accession>
<dbReference type="RefSeq" id="WP_227893997.1">
    <property type="nucleotide sequence ID" value="NZ_CP099466.1"/>
</dbReference>
<keyword evidence="1" id="KW-1133">Transmembrane helix</keyword>
<proteinExistence type="predicted"/>
<protein>
    <recommendedName>
        <fullName evidence="4">DUF4878 domain-containing protein</fullName>
    </recommendedName>
</protein>
<name>A0A9X1MB21_9MICC</name>
<dbReference type="AlphaFoldDB" id="A0A9X1MB21"/>
<evidence type="ECO:0000256" key="1">
    <source>
        <dbReference type="SAM" id="Phobius"/>
    </source>
</evidence>
<reference evidence="2" key="1">
    <citation type="submission" date="2021-10" db="EMBL/GenBank/DDBJ databases">
        <title>Novel species in genus Arthrobacter.</title>
        <authorList>
            <person name="Liu Y."/>
        </authorList>
    </citation>
    <scope>NUCLEOTIDE SEQUENCE</scope>
    <source>
        <strain evidence="2">Zg-Y453</strain>
    </source>
</reference>
<gene>
    <name evidence="2" type="ORF">LJ757_00330</name>
</gene>
<keyword evidence="3" id="KW-1185">Reference proteome</keyword>
<feature type="transmembrane region" description="Helical" evidence="1">
    <location>
        <begin position="12"/>
        <end position="32"/>
    </location>
</feature>
<evidence type="ECO:0000313" key="3">
    <source>
        <dbReference type="Proteomes" id="UP001139158"/>
    </source>
</evidence>
<dbReference type="EMBL" id="JAJFZV010000001">
    <property type="protein sequence ID" value="MCC3296251.1"/>
    <property type="molecule type" value="Genomic_DNA"/>
</dbReference>
<evidence type="ECO:0000313" key="2">
    <source>
        <dbReference type="EMBL" id="MCC3296251.1"/>
    </source>
</evidence>
<sequence length="327" mass="35096">MQGTSPVIKAVATWLTALMLTIAAAVVVIWLVNAKVYGPGKQVEDYLQALQDGDGARALGLLNAEVPEANAALLDGEALRASTDGLEVLEITEAGTTVDDRTNVEVTYRLDGIEERSTFELEKTGSRWMFFDQWSFRPDSLPSVRITAANQNEAVLNGTPVVLPEGTNTFAAFYPSRVAASFSSGYFEAPEQSGVLTTASGALDLTLQSQATPELVDAVDARVREFLDNCAGEQNRLAPPGCPFYHLTDNRVEPPITWEIVEYPTVEISPAEGHWGLAPLNGIARVTATQTDLFSGAQSPLVEDKEFSFGARLSVTDGGISLTAVIE</sequence>
<organism evidence="2 3">
    <name type="scientific">Arthrobacter caoxuetaonis</name>
    <dbReference type="NCBI Taxonomy" id="2886935"/>
    <lineage>
        <taxon>Bacteria</taxon>
        <taxon>Bacillati</taxon>
        <taxon>Actinomycetota</taxon>
        <taxon>Actinomycetes</taxon>
        <taxon>Micrococcales</taxon>
        <taxon>Micrococcaceae</taxon>
        <taxon>Arthrobacter</taxon>
    </lineage>
</organism>
<dbReference type="Proteomes" id="UP001139158">
    <property type="component" value="Unassembled WGS sequence"/>
</dbReference>
<comment type="caution">
    <text evidence="2">The sequence shown here is derived from an EMBL/GenBank/DDBJ whole genome shotgun (WGS) entry which is preliminary data.</text>
</comment>
<keyword evidence="1" id="KW-0812">Transmembrane</keyword>
<keyword evidence="1" id="KW-0472">Membrane</keyword>
<evidence type="ECO:0008006" key="4">
    <source>
        <dbReference type="Google" id="ProtNLM"/>
    </source>
</evidence>